<sequence length="360" mass="40848">MQTEPSTTENKWKFAQCFGDKGDSDDITEADIISAVEFDHTGDYLATGDKGGRVVLFERNENSHEPEFDYLKSLEIEEKINQIKWCKRQNSAHFLLSTNDKTIKLWKVYERSLKVVSQSTMITDSTPALSLPKMSYQDSIVAAVPRRIYANAHAYHINSISVNSDSETYISADDLRINLWNLDISDQSFNIVDIKPANMEELTEVITSAEFHPHHCHLFMYSSSKGTIKLADMRESALCDQNAKVGMESKAKRKEDECEKVTDVNNSSTLMTGSYSNNVHIFDHHNDSEVVLQADKSVFKSKKAGSTKNMNSRTIIGSARNNRRDENEYMDYSKKILHASYHPRENTIAVAATNNLFIFT</sequence>
<accession>I1CRB4</accession>
<proteinExistence type="inferred from homology"/>
<dbReference type="InterPro" id="IPR001680">
    <property type="entry name" value="WD40_rpt"/>
</dbReference>
<keyword evidence="2 4" id="KW-0853">WD repeat</keyword>
<evidence type="ECO:0000313" key="6">
    <source>
        <dbReference type="Proteomes" id="UP000009138"/>
    </source>
</evidence>
<dbReference type="SMART" id="SM00320">
    <property type="entry name" value="WD40"/>
    <property type="match status" value="6"/>
</dbReference>
<dbReference type="PANTHER" id="PTHR11871">
    <property type="entry name" value="PROTEIN PHOSPHATASE PP2A REGULATORY SUBUNIT B"/>
    <property type="match status" value="1"/>
</dbReference>
<keyword evidence="6" id="KW-1185">Reference proteome</keyword>
<evidence type="ECO:0000256" key="3">
    <source>
        <dbReference type="ARBA" id="ARBA00022737"/>
    </source>
</evidence>
<dbReference type="InterPro" id="IPR036322">
    <property type="entry name" value="WD40_repeat_dom_sf"/>
</dbReference>
<dbReference type="InterPro" id="IPR018067">
    <property type="entry name" value="PP2A_PR55_CS"/>
</dbReference>
<dbReference type="Proteomes" id="UP000009138">
    <property type="component" value="Unassembled WGS sequence"/>
</dbReference>
<dbReference type="PROSITE" id="PS01025">
    <property type="entry name" value="PR55_2"/>
    <property type="match status" value="1"/>
</dbReference>
<organism evidence="5 6">
    <name type="scientific">Rhizopus delemar (strain RA 99-880 / ATCC MYA-4621 / FGSC 9543 / NRRL 43880)</name>
    <name type="common">Mucormycosis agent</name>
    <name type="synonym">Rhizopus arrhizus var. delemar</name>
    <dbReference type="NCBI Taxonomy" id="246409"/>
    <lineage>
        <taxon>Eukaryota</taxon>
        <taxon>Fungi</taxon>
        <taxon>Fungi incertae sedis</taxon>
        <taxon>Mucoromycota</taxon>
        <taxon>Mucoromycotina</taxon>
        <taxon>Mucoromycetes</taxon>
        <taxon>Mucorales</taxon>
        <taxon>Mucorineae</taxon>
        <taxon>Rhizopodaceae</taxon>
        <taxon>Rhizopus</taxon>
    </lineage>
</organism>
<dbReference type="GO" id="GO:0019888">
    <property type="term" value="F:protein phosphatase regulator activity"/>
    <property type="evidence" value="ECO:0007669"/>
    <property type="project" value="InterPro"/>
</dbReference>
<dbReference type="InterPro" id="IPR000009">
    <property type="entry name" value="PP2A_PR55"/>
</dbReference>
<dbReference type="SUPFAM" id="SSF50978">
    <property type="entry name" value="WD40 repeat-like"/>
    <property type="match status" value="1"/>
</dbReference>
<protein>
    <recommendedName>
        <fullName evidence="4">Protein phosphatase PP2A regulatory subunit B</fullName>
    </recommendedName>
</protein>
<dbReference type="AlphaFoldDB" id="I1CRB4"/>
<evidence type="ECO:0000256" key="1">
    <source>
        <dbReference type="ARBA" id="ARBA00008259"/>
    </source>
</evidence>
<evidence type="ECO:0000256" key="2">
    <source>
        <dbReference type="ARBA" id="ARBA00022574"/>
    </source>
</evidence>
<reference evidence="5 6" key="1">
    <citation type="journal article" date="2009" name="PLoS Genet.">
        <title>Genomic analysis of the basal lineage fungus Rhizopus oryzae reveals a whole-genome duplication.</title>
        <authorList>
            <person name="Ma L.-J."/>
            <person name="Ibrahim A.S."/>
            <person name="Skory C."/>
            <person name="Grabherr M.G."/>
            <person name="Burger G."/>
            <person name="Butler M."/>
            <person name="Elias M."/>
            <person name="Idnurm A."/>
            <person name="Lang B.F."/>
            <person name="Sone T."/>
            <person name="Abe A."/>
            <person name="Calvo S.E."/>
            <person name="Corrochano L.M."/>
            <person name="Engels R."/>
            <person name="Fu J."/>
            <person name="Hansberg W."/>
            <person name="Kim J.-M."/>
            <person name="Kodira C.D."/>
            <person name="Koehrsen M.J."/>
            <person name="Liu B."/>
            <person name="Miranda-Saavedra D."/>
            <person name="O'Leary S."/>
            <person name="Ortiz-Castellanos L."/>
            <person name="Poulter R."/>
            <person name="Rodriguez-Romero J."/>
            <person name="Ruiz-Herrera J."/>
            <person name="Shen Y.-Q."/>
            <person name="Zeng Q."/>
            <person name="Galagan J."/>
            <person name="Birren B.W."/>
            <person name="Cuomo C.A."/>
            <person name="Wickes B.L."/>
        </authorList>
    </citation>
    <scope>NUCLEOTIDE SEQUENCE [LARGE SCALE GENOMIC DNA]</scope>
    <source>
        <strain evidence="6">RA 99-880 / ATCC MYA-4621 / FGSC 9543 / NRRL 43880</strain>
    </source>
</reference>
<dbReference type="InParanoid" id="I1CRB4"/>
<dbReference type="GeneID" id="93622670"/>
<dbReference type="STRING" id="246409.I1CRB4"/>
<comment type="similarity">
    <text evidence="1 4">Belongs to the phosphatase 2A regulatory subunit B family.</text>
</comment>
<gene>
    <name evidence="5" type="ORF">RO3G_15705</name>
</gene>
<dbReference type="OrthoDB" id="6274823at2759"/>
<dbReference type="eggNOG" id="KOG1354">
    <property type="taxonomic scope" value="Eukaryota"/>
</dbReference>
<dbReference type="Gene3D" id="2.130.10.10">
    <property type="entry name" value="YVTN repeat-like/Quinoprotein amine dehydrogenase"/>
    <property type="match status" value="2"/>
</dbReference>
<evidence type="ECO:0000313" key="5">
    <source>
        <dbReference type="EMBL" id="EIE90994.1"/>
    </source>
</evidence>
<evidence type="ECO:0000256" key="4">
    <source>
        <dbReference type="RuleBase" id="RU331113"/>
    </source>
</evidence>
<dbReference type="PROSITE" id="PS01024">
    <property type="entry name" value="PR55_1"/>
    <property type="match status" value="1"/>
</dbReference>
<dbReference type="RefSeq" id="XP_067526390.1">
    <property type="nucleotide sequence ID" value="XM_067670289.1"/>
</dbReference>
<dbReference type="GO" id="GO:0000159">
    <property type="term" value="C:protein phosphatase type 2A complex"/>
    <property type="evidence" value="ECO:0007669"/>
    <property type="project" value="UniProtKB-UniRule"/>
</dbReference>
<dbReference type="EMBL" id="CH476748">
    <property type="protein sequence ID" value="EIE90994.1"/>
    <property type="molecule type" value="Genomic_DNA"/>
</dbReference>
<keyword evidence="3 4" id="KW-0677">Repeat</keyword>
<dbReference type="VEuPathDB" id="FungiDB:RO3G_15705"/>
<dbReference type="InterPro" id="IPR015943">
    <property type="entry name" value="WD40/YVTN_repeat-like_dom_sf"/>
</dbReference>
<name>I1CRB4_RHIO9</name>
<dbReference type="OMA" id="KWCRRTN"/>
<dbReference type="PRINTS" id="PR00600">
    <property type="entry name" value="PP2APR55"/>
</dbReference>
<dbReference type="PIRSF" id="PIRSF037309">
    <property type="entry name" value="PP2A_PR55"/>
    <property type="match status" value="1"/>
</dbReference>